<dbReference type="EMBL" id="JAVXUO010002567">
    <property type="protein sequence ID" value="KAK2971687.1"/>
    <property type="molecule type" value="Genomic_DNA"/>
</dbReference>
<reference evidence="1" key="1">
    <citation type="submission" date="2022-12" db="EMBL/GenBank/DDBJ databases">
        <title>Draft genome assemblies for two species of Escallonia (Escalloniales).</title>
        <authorList>
            <person name="Chanderbali A."/>
            <person name="Dervinis C."/>
            <person name="Anghel I."/>
            <person name="Soltis D."/>
            <person name="Soltis P."/>
            <person name="Zapata F."/>
        </authorList>
    </citation>
    <scope>NUCLEOTIDE SEQUENCE</scope>
    <source>
        <strain evidence="1">UCBG92.1500</strain>
        <tissue evidence="1">Leaf</tissue>
    </source>
</reference>
<accession>A0AA88UDZ7</accession>
<organism evidence="1 2">
    <name type="scientific">Escallonia rubra</name>
    <dbReference type="NCBI Taxonomy" id="112253"/>
    <lineage>
        <taxon>Eukaryota</taxon>
        <taxon>Viridiplantae</taxon>
        <taxon>Streptophyta</taxon>
        <taxon>Embryophyta</taxon>
        <taxon>Tracheophyta</taxon>
        <taxon>Spermatophyta</taxon>
        <taxon>Magnoliopsida</taxon>
        <taxon>eudicotyledons</taxon>
        <taxon>Gunneridae</taxon>
        <taxon>Pentapetalae</taxon>
        <taxon>asterids</taxon>
        <taxon>campanulids</taxon>
        <taxon>Escalloniales</taxon>
        <taxon>Escalloniaceae</taxon>
        <taxon>Escallonia</taxon>
    </lineage>
</organism>
<proteinExistence type="predicted"/>
<dbReference type="AlphaFoldDB" id="A0AA88UDZ7"/>
<evidence type="ECO:0000313" key="2">
    <source>
        <dbReference type="Proteomes" id="UP001187471"/>
    </source>
</evidence>
<name>A0AA88UDZ7_9ASTE</name>
<dbReference type="Proteomes" id="UP001187471">
    <property type="component" value="Unassembled WGS sequence"/>
</dbReference>
<dbReference type="PANTHER" id="PTHR35510">
    <property type="entry name" value="DBH-LIKE MONOOXYGENASE"/>
    <property type="match status" value="1"/>
</dbReference>
<keyword evidence="2" id="KW-1185">Reference proteome</keyword>
<protein>
    <submittedName>
        <fullName evidence="1">Uncharacterized protein</fullName>
    </submittedName>
</protein>
<gene>
    <name evidence="1" type="ORF">RJ640_007725</name>
</gene>
<evidence type="ECO:0000313" key="1">
    <source>
        <dbReference type="EMBL" id="KAK2971687.1"/>
    </source>
</evidence>
<dbReference type="PANTHER" id="PTHR35510:SF1">
    <property type="entry name" value="DBH-LIKE MONOOXYGENASE"/>
    <property type="match status" value="1"/>
</dbReference>
<comment type="caution">
    <text evidence="1">The sequence shown here is derived from an EMBL/GenBank/DDBJ whole genome shotgun (WGS) entry which is preliminary data.</text>
</comment>
<sequence length="229" mass="25572">MEGYTTPLKMKRKEIEEVNDEFSDFSLSSPARKIRRLDAELPPIMEEDETDVPVVFEDKVGGNVVIEELPHEVAGTEERAIVLFKPMNPSLLQSPSGFSVNPDLILGFKKQLLWPRKSDLLKAPEDEAEGRDTNSGAANECLAVVPWVSSQFPQASGTEDNQNVIPDSMEAEETEAAAMDVEDGYVNMEQRPGNQELGGMAVSEGLHQWQQQHCMIPQPPQHTPIVWFR</sequence>